<evidence type="ECO:0000256" key="8">
    <source>
        <dbReference type="ARBA" id="ARBA00023306"/>
    </source>
</evidence>
<evidence type="ECO:0000256" key="5">
    <source>
        <dbReference type="ARBA" id="ARBA00022776"/>
    </source>
</evidence>
<keyword evidence="12" id="KW-1185">Reference proteome</keyword>
<evidence type="ECO:0000256" key="6">
    <source>
        <dbReference type="ARBA" id="ARBA00022838"/>
    </source>
</evidence>
<dbReference type="GO" id="GO:0000444">
    <property type="term" value="C:MIS12/MIND type complex"/>
    <property type="evidence" value="ECO:0007669"/>
    <property type="project" value="InterPro"/>
</dbReference>
<evidence type="ECO:0000256" key="10">
    <source>
        <dbReference type="SAM" id="Coils"/>
    </source>
</evidence>
<protein>
    <submittedName>
        <fullName evidence="11">Uncharacterized protein</fullName>
    </submittedName>
</protein>
<comment type="subcellular location">
    <subcellularLocation>
        <location evidence="2">Chromosome</location>
        <location evidence="2">Centromere</location>
        <location evidence="2">Kinetochore</location>
    </subcellularLocation>
    <subcellularLocation>
        <location evidence="1">Nucleus</location>
    </subcellularLocation>
</comment>
<evidence type="ECO:0000313" key="11">
    <source>
        <dbReference type="EMBL" id="EPZ32908.1"/>
    </source>
</evidence>
<evidence type="ECO:0000256" key="1">
    <source>
        <dbReference type="ARBA" id="ARBA00004123"/>
    </source>
</evidence>
<sequence>MTKDSEIPQLSRFQKSDAMLKKAIDRYISVCDIEKLCKIFPSVSPSKIEKGQKEMIDYLYKSIHDDVEKIYERYDLKNKLDELDKMCQSKSDNFVPPPTPDDIEDKVMRCVSFEEFDQLKDSLYKLRQDKKILESEISSLSMSLKKECNKVTNTIKNLEKLNQVTTENAIDKERLRKLTKEIVEHPTIPFSQSTPFS</sequence>
<keyword evidence="3" id="KW-0158">Chromosome</keyword>
<gene>
    <name evidence="11" type="ORF">O9G_002826</name>
</gene>
<dbReference type="Proteomes" id="UP000030755">
    <property type="component" value="Unassembled WGS sequence"/>
</dbReference>
<accession>A0A075ARP0</accession>
<keyword evidence="4" id="KW-0132">Cell division</keyword>
<dbReference type="EMBL" id="KE561096">
    <property type="protein sequence ID" value="EPZ32908.1"/>
    <property type="molecule type" value="Genomic_DNA"/>
</dbReference>
<dbReference type="GO" id="GO:0051301">
    <property type="term" value="P:cell division"/>
    <property type="evidence" value="ECO:0007669"/>
    <property type="project" value="UniProtKB-KW"/>
</dbReference>
<name>A0A075ARP0_ROZAC</name>
<evidence type="ECO:0000313" key="12">
    <source>
        <dbReference type="Proteomes" id="UP000030755"/>
    </source>
</evidence>
<evidence type="ECO:0000256" key="7">
    <source>
        <dbReference type="ARBA" id="ARBA00023242"/>
    </source>
</evidence>
<keyword evidence="7" id="KW-0539">Nucleus</keyword>
<reference evidence="11 12" key="1">
    <citation type="journal article" date="2013" name="Curr. Biol.">
        <title>Shared signatures of parasitism and phylogenomics unite Cryptomycota and microsporidia.</title>
        <authorList>
            <person name="James T.Y."/>
            <person name="Pelin A."/>
            <person name="Bonen L."/>
            <person name="Ahrendt S."/>
            <person name="Sain D."/>
            <person name="Corradi N."/>
            <person name="Stajich J.E."/>
        </authorList>
    </citation>
    <scope>NUCLEOTIDE SEQUENCE [LARGE SCALE GENOMIC DNA]</scope>
    <source>
        <strain evidence="11 12">CSF55</strain>
    </source>
</reference>
<dbReference type="GO" id="GO:0005634">
    <property type="term" value="C:nucleus"/>
    <property type="evidence" value="ECO:0007669"/>
    <property type="project" value="UniProtKB-SubCell"/>
</dbReference>
<evidence type="ECO:0000256" key="9">
    <source>
        <dbReference type="ARBA" id="ARBA00023328"/>
    </source>
</evidence>
<keyword evidence="6" id="KW-0995">Kinetochore</keyword>
<dbReference type="AlphaFoldDB" id="A0A075ARP0"/>
<keyword evidence="8" id="KW-0131">Cell cycle</keyword>
<feature type="coiled-coil region" evidence="10">
    <location>
        <begin position="116"/>
        <end position="181"/>
    </location>
</feature>
<evidence type="ECO:0000256" key="4">
    <source>
        <dbReference type="ARBA" id="ARBA00022618"/>
    </source>
</evidence>
<dbReference type="HOGENOM" id="CLU_1384858_0_0_1"/>
<dbReference type="Pfam" id="PF03980">
    <property type="entry name" value="Nnf1"/>
    <property type="match status" value="1"/>
</dbReference>
<keyword evidence="5" id="KW-0498">Mitosis</keyword>
<organism evidence="11 12">
    <name type="scientific">Rozella allomycis (strain CSF55)</name>
    <dbReference type="NCBI Taxonomy" id="988480"/>
    <lineage>
        <taxon>Eukaryota</taxon>
        <taxon>Fungi</taxon>
        <taxon>Fungi incertae sedis</taxon>
        <taxon>Cryptomycota</taxon>
        <taxon>Cryptomycota incertae sedis</taxon>
        <taxon>Rozella</taxon>
    </lineage>
</organism>
<keyword evidence="10" id="KW-0175">Coiled coil</keyword>
<evidence type="ECO:0000256" key="2">
    <source>
        <dbReference type="ARBA" id="ARBA00004629"/>
    </source>
</evidence>
<proteinExistence type="predicted"/>
<keyword evidence="9" id="KW-0137">Centromere</keyword>
<dbReference type="InterPro" id="IPR007128">
    <property type="entry name" value="PMF1/Nnf1"/>
</dbReference>
<evidence type="ECO:0000256" key="3">
    <source>
        <dbReference type="ARBA" id="ARBA00022454"/>
    </source>
</evidence>